<comment type="caution">
    <text evidence="3">The sequence shown here is derived from an EMBL/GenBank/DDBJ whole genome shotgun (WGS) entry which is preliminary data.</text>
</comment>
<keyword evidence="4" id="KW-1185">Reference proteome</keyword>
<feature type="transmembrane region" description="Helical" evidence="2">
    <location>
        <begin position="67"/>
        <end position="89"/>
    </location>
</feature>
<organism evidence="3 4">
    <name type="scientific">Podospora appendiculata</name>
    <dbReference type="NCBI Taxonomy" id="314037"/>
    <lineage>
        <taxon>Eukaryota</taxon>
        <taxon>Fungi</taxon>
        <taxon>Dikarya</taxon>
        <taxon>Ascomycota</taxon>
        <taxon>Pezizomycotina</taxon>
        <taxon>Sordariomycetes</taxon>
        <taxon>Sordariomycetidae</taxon>
        <taxon>Sordariales</taxon>
        <taxon>Podosporaceae</taxon>
        <taxon>Podospora</taxon>
    </lineage>
</organism>
<keyword evidence="2" id="KW-0812">Transmembrane</keyword>
<dbReference type="EMBL" id="JAULSO010000002">
    <property type="protein sequence ID" value="KAK3690173.1"/>
    <property type="molecule type" value="Genomic_DNA"/>
</dbReference>
<evidence type="ECO:0000256" key="2">
    <source>
        <dbReference type="SAM" id="Phobius"/>
    </source>
</evidence>
<feature type="compositionally biased region" description="Low complexity" evidence="1">
    <location>
        <begin position="123"/>
        <end position="135"/>
    </location>
</feature>
<reference evidence="3" key="1">
    <citation type="journal article" date="2023" name="Mol. Phylogenet. Evol.">
        <title>Genome-scale phylogeny and comparative genomics of the fungal order Sordariales.</title>
        <authorList>
            <person name="Hensen N."/>
            <person name="Bonometti L."/>
            <person name="Westerberg I."/>
            <person name="Brannstrom I.O."/>
            <person name="Guillou S."/>
            <person name="Cros-Aarteil S."/>
            <person name="Calhoun S."/>
            <person name="Haridas S."/>
            <person name="Kuo A."/>
            <person name="Mondo S."/>
            <person name="Pangilinan J."/>
            <person name="Riley R."/>
            <person name="LaButti K."/>
            <person name="Andreopoulos B."/>
            <person name="Lipzen A."/>
            <person name="Chen C."/>
            <person name="Yan M."/>
            <person name="Daum C."/>
            <person name="Ng V."/>
            <person name="Clum A."/>
            <person name="Steindorff A."/>
            <person name="Ohm R.A."/>
            <person name="Martin F."/>
            <person name="Silar P."/>
            <person name="Natvig D.O."/>
            <person name="Lalanne C."/>
            <person name="Gautier V."/>
            <person name="Ament-Velasquez S.L."/>
            <person name="Kruys A."/>
            <person name="Hutchinson M.I."/>
            <person name="Powell A.J."/>
            <person name="Barry K."/>
            <person name="Miller A.N."/>
            <person name="Grigoriev I.V."/>
            <person name="Debuchy R."/>
            <person name="Gladieux P."/>
            <person name="Hiltunen Thoren M."/>
            <person name="Johannesson H."/>
        </authorList>
    </citation>
    <scope>NUCLEOTIDE SEQUENCE</scope>
    <source>
        <strain evidence="3">CBS 314.62</strain>
    </source>
</reference>
<feature type="transmembrane region" description="Helical" evidence="2">
    <location>
        <begin position="43"/>
        <end position="61"/>
    </location>
</feature>
<protein>
    <submittedName>
        <fullName evidence="3">Uncharacterized protein</fullName>
    </submittedName>
</protein>
<accession>A0AAE0XCY9</accession>
<proteinExistence type="predicted"/>
<keyword evidence="2" id="KW-1133">Transmembrane helix</keyword>
<evidence type="ECO:0000313" key="3">
    <source>
        <dbReference type="EMBL" id="KAK3690173.1"/>
    </source>
</evidence>
<name>A0AAE0XCY9_9PEZI</name>
<dbReference type="Proteomes" id="UP001270362">
    <property type="component" value="Unassembled WGS sequence"/>
</dbReference>
<gene>
    <name evidence="3" type="ORF">B0T22DRAFT_189458</name>
</gene>
<dbReference type="AlphaFoldDB" id="A0AAE0XCY9"/>
<evidence type="ECO:0000256" key="1">
    <source>
        <dbReference type="SAM" id="MobiDB-lite"/>
    </source>
</evidence>
<feature type="transmembrane region" description="Helical" evidence="2">
    <location>
        <begin position="12"/>
        <end position="31"/>
    </location>
</feature>
<evidence type="ECO:0000313" key="4">
    <source>
        <dbReference type="Proteomes" id="UP001270362"/>
    </source>
</evidence>
<keyword evidence="2" id="KW-0472">Membrane</keyword>
<sequence length="173" mass="18723">MDNDLWGPNRPLRIVMGVYAGVAAFLAIVILVKKSQSPTSITWVPSIFLTDGCLIVLYPFLLLAPAILWPLVVVWHILALICKVIYFIWKQIVSDFNGLQSCCGIKRPARGENDDVEMGSENGTTSSPSGAASGGICYEQVKPTPQPSVTPVVAQPDRAHLASQDPPPSYSET</sequence>
<feature type="region of interest" description="Disordered" evidence="1">
    <location>
        <begin position="113"/>
        <end position="173"/>
    </location>
</feature>
<reference evidence="3" key="2">
    <citation type="submission" date="2023-06" db="EMBL/GenBank/DDBJ databases">
        <authorList>
            <consortium name="Lawrence Berkeley National Laboratory"/>
            <person name="Haridas S."/>
            <person name="Hensen N."/>
            <person name="Bonometti L."/>
            <person name="Westerberg I."/>
            <person name="Brannstrom I.O."/>
            <person name="Guillou S."/>
            <person name="Cros-Aarteil S."/>
            <person name="Calhoun S."/>
            <person name="Kuo A."/>
            <person name="Mondo S."/>
            <person name="Pangilinan J."/>
            <person name="Riley R."/>
            <person name="Labutti K."/>
            <person name="Andreopoulos B."/>
            <person name="Lipzen A."/>
            <person name="Chen C."/>
            <person name="Yanf M."/>
            <person name="Daum C."/>
            <person name="Ng V."/>
            <person name="Clum A."/>
            <person name="Steindorff A."/>
            <person name="Ohm R."/>
            <person name="Martin F."/>
            <person name="Silar P."/>
            <person name="Natvig D."/>
            <person name="Lalanne C."/>
            <person name="Gautier V."/>
            <person name="Ament-Velasquez S.L."/>
            <person name="Kruys A."/>
            <person name="Hutchinson M.I."/>
            <person name="Powell A.J."/>
            <person name="Barry K."/>
            <person name="Miller A.N."/>
            <person name="Grigoriev I.V."/>
            <person name="Debuchy R."/>
            <person name="Gladieux P."/>
            <person name="Thoren M.H."/>
            <person name="Johannesson H."/>
        </authorList>
    </citation>
    <scope>NUCLEOTIDE SEQUENCE</scope>
    <source>
        <strain evidence="3">CBS 314.62</strain>
    </source>
</reference>